<feature type="domain" description="NIDO" evidence="1">
    <location>
        <begin position="287"/>
        <end position="379"/>
    </location>
</feature>
<dbReference type="EMBL" id="LAZR01056189">
    <property type="protein sequence ID" value="KKK74717.1"/>
    <property type="molecule type" value="Genomic_DNA"/>
</dbReference>
<evidence type="ECO:0000259" key="2">
    <source>
        <dbReference type="Pfam" id="PF13229"/>
    </source>
</evidence>
<proteinExistence type="predicted"/>
<dbReference type="InterPro" id="IPR039448">
    <property type="entry name" value="Beta_helix"/>
</dbReference>
<comment type="caution">
    <text evidence="3">The sequence shown here is derived from an EMBL/GenBank/DDBJ whole genome shotgun (WGS) entry which is preliminary data.</text>
</comment>
<feature type="non-terminal residue" evidence="3">
    <location>
        <position position="1"/>
    </location>
</feature>
<dbReference type="InterPro" id="IPR003886">
    <property type="entry name" value="NIDO_dom"/>
</dbReference>
<accession>A0A0F8Y027</accession>
<dbReference type="Pfam" id="PF06119">
    <property type="entry name" value="NIDO"/>
    <property type="match status" value="1"/>
</dbReference>
<gene>
    <name evidence="3" type="ORF">LCGC14_2880980</name>
</gene>
<dbReference type="Gene3D" id="2.160.20.10">
    <property type="entry name" value="Single-stranded right-handed beta-helix, Pectin lyase-like"/>
    <property type="match status" value="1"/>
</dbReference>
<dbReference type="SUPFAM" id="SSF51126">
    <property type="entry name" value="Pectin lyase-like"/>
    <property type="match status" value="1"/>
</dbReference>
<dbReference type="Pfam" id="PF13229">
    <property type="entry name" value="Beta_helix"/>
    <property type="match status" value="1"/>
</dbReference>
<sequence>NTIIINELSDVANNTAPIGGGGYFNSVIDLRVTDASFFENKANLGGGLYVIDSTVDIKRTMFVGNDAQTITLQQDDIDDEVAEPGYGGGLYMWSSDGTVADCRIKGNYTSGSGGGIYVAGNPAYFWPESVSSPEFNNCLITDNTAYIDGGGISANWYAEPTITNCTVANNETVRAESLGGGLFASYASNVTVKDSIIWENIAANGAQVAVSSGNMYEPYPSTIDITYSDVRTELEDGEYGAPIDADGLPVIRPGFNQNTLAANDDESTDLVDIGFPIDFFGTTYTGLYVNNNGNVTFDLPLWEFTPFGLTERLGMPIIAPFFGDVDTRGEGSELVKYSYGAGVIDGYNAFGVNWVNVGYFASHTDKLNSFQLIIIDRSDRGSGFFDVEFN</sequence>
<dbReference type="InterPro" id="IPR011050">
    <property type="entry name" value="Pectin_lyase_fold/virulence"/>
</dbReference>
<feature type="domain" description="Right handed beta helix" evidence="2">
    <location>
        <begin position="89"/>
        <end position="212"/>
    </location>
</feature>
<evidence type="ECO:0000259" key="1">
    <source>
        <dbReference type="Pfam" id="PF06119"/>
    </source>
</evidence>
<dbReference type="PANTHER" id="PTHR11319">
    <property type="entry name" value="G PROTEIN-COUPLED RECEPTOR-RELATED"/>
    <property type="match status" value="1"/>
</dbReference>
<reference evidence="3" key="1">
    <citation type="journal article" date="2015" name="Nature">
        <title>Complex archaea that bridge the gap between prokaryotes and eukaryotes.</title>
        <authorList>
            <person name="Spang A."/>
            <person name="Saw J.H."/>
            <person name="Jorgensen S.L."/>
            <person name="Zaremba-Niedzwiedzka K."/>
            <person name="Martijn J."/>
            <person name="Lind A.E."/>
            <person name="van Eijk R."/>
            <person name="Schleper C."/>
            <person name="Guy L."/>
            <person name="Ettema T.J."/>
        </authorList>
    </citation>
    <scope>NUCLEOTIDE SEQUENCE</scope>
</reference>
<dbReference type="PANTHER" id="PTHR11319:SF35">
    <property type="entry name" value="OUTER MEMBRANE PROTEIN PMPC-RELATED"/>
    <property type="match status" value="1"/>
</dbReference>
<evidence type="ECO:0000313" key="3">
    <source>
        <dbReference type="EMBL" id="KKK74717.1"/>
    </source>
</evidence>
<organism evidence="3">
    <name type="scientific">marine sediment metagenome</name>
    <dbReference type="NCBI Taxonomy" id="412755"/>
    <lineage>
        <taxon>unclassified sequences</taxon>
        <taxon>metagenomes</taxon>
        <taxon>ecological metagenomes</taxon>
    </lineage>
</organism>
<dbReference type="AlphaFoldDB" id="A0A0F8Y027"/>
<protein>
    <recommendedName>
        <fullName evidence="4">Right handed beta helix domain-containing protein</fullName>
    </recommendedName>
</protein>
<dbReference type="InterPro" id="IPR012334">
    <property type="entry name" value="Pectin_lyas_fold"/>
</dbReference>
<name>A0A0F8Y027_9ZZZZ</name>
<dbReference type="GO" id="GO:0007160">
    <property type="term" value="P:cell-matrix adhesion"/>
    <property type="evidence" value="ECO:0007669"/>
    <property type="project" value="InterPro"/>
</dbReference>
<evidence type="ECO:0008006" key="4">
    <source>
        <dbReference type="Google" id="ProtNLM"/>
    </source>
</evidence>
<feature type="non-terminal residue" evidence="3">
    <location>
        <position position="390"/>
    </location>
</feature>